<dbReference type="AlphaFoldDB" id="A0A1M7T7A7"/>
<keyword evidence="2" id="KW-1185">Reference proteome</keyword>
<dbReference type="Proteomes" id="UP000184096">
    <property type="component" value="Chromosome I"/>
</dbReference>
<protein>
    <recommendedName>
        <fullName evidence="3">Helix-turn-helix domain-containing protein</fullName>
    </recommendedName>
</protein>
<sequence length="116" mass="12382">MSPLPDQYPDQPGYKSLGPSEQAAVAVCNTAKALRDQVLRTICDSPAGLSADAVADRLGKSVLSVRPRVSELRRLGEIQPTTQRVKNASGMSATVWVQSPLPSPVAADLDDLEVQR</sequence>
<name>A0A1M7T7A7_9BRAD</name>
<organism evidence="1 2">
    <name type="scientific">Bradyrhizobium erythrophlei</name>
    <dbReference type="NCBI Taxonomy" id="1437360"/>
    <lineage>
        <taxon>Bacteria</taxon>
        <taxon>Pseudomonadati</taxon>
        <taxon>Pseudomonadota</taxon>
        <taxon>Alphaproteobacteria</taxon>
        <taxon>Hyphomicrobiales</taxon>
        <taxon>Nitrobacteraceae</taxon>
        <taxon>Bradyrhizobium</taxon>
    </lineage>
</organism>
<gene>
    <name evidence="1" type="ORF">SAMN05444170_1000</name>
</gene>
<accession>A0A1M7T7A7</accession>
<evidence type="ECO:0000313" key="1">
    <source>
        <dbReference type="EMBL" id="SHN66584.1"/>
    </source>
</evidence>
<proteinExistence type="predicted"/>
<evidence type="ECO:0000313" key="2">
    <source>
        <dbReference type="Proteomes" id="UP000184096"/>
    </source>
</evidence>
<reference evidence="2" key="1">
    <citation type="submission" date="2016-11" db="EMBL/GenBank/DDBJ databases">
        <authorList>
            <person name="Varghese N."/>
            <person name="Submissions S."/>
        </authorList>
    </citation>
    <scope>NUCLEOTIDE SEQUENCE [LARGE SCALE GENOMIC DNA]</scope>
    <source>
        <strain evidence="2">GAS401</strain>
    </source>
</reference>
<evidence type="ECO:0008006" key="3">
    <source>
        <dbReference type="Google" id="ProtNLM"/>
    </source>
</evidence>
<dbReference type="EMBL" id="LT670849">
    <property type="protein sequence ID" value="SHN66584.1"/>
    <property type="molecule type" value="Genomic_DNA"/>
</dbReference>